<protein>
    <recommendedName>
        <fullName evidence="4">Protein activator of alkane oxidation PraB</fullName>
    </recommendedName>
</protein>
<dbReference type="AlphaFoldDB" id="A0A239HY76"/>
<dbReference type="EMBL" id="FZOS01000020">
    <property type="protein sequence ID" value="SNS86416.1"/>
    <property type="molecule type" value="Genomic_DNA"/>
</dbReference>
<keyword evidence="1" id="KW-0732">Signal</keyword>
<gene>
    <name evidence="2" type="ORF">SAMN06295912_12011</name>
</gene>
<dbReference type="Proteomes" id="UP000198281">
    <property type="component" value="Unassembled WGS sequence"/>
</dbReference>
<feature type="signal peptide" evidence="1">
    <location>
        <begin position="1"/>
        <end position="23"/>
    </location>
</feature>
<evidence type="ECO:0000313" key="2">
    <source>
        <dbReference type="EMBL" id="SNS86416.1"/>
    </source>
</evidence>
<dbReference type="RefSeq" id="WP_089220520.1">
    <property type="nucleotide sequence ID" value="NZ_FZOS01000020.1"/>
</dbReference>
<organism evidence="2 3">
    <name type="scientific">Edaphosphingomonas laterariae</name>
    <dbReference type="NCBI Taxonomy" id="861865"/>
    <lineage>
        <taxon>Bacteria</taxon>
        <taxon>Pseudomonadati</taxon>
        <taxon>Pseudomonadota</taxon>
        <taxon>Alphaproteobacteria</taxon>
        <taxon>Sphingomonadales</taxon>
        <taxon>Rhizorhabdaceae</taxon>
        <taxon>Edaphosphingomonas</taxon>
    </lineage>
</organism>
<evidence type="ECO:0000256" key="1">
    <source>
        <dbReference type="SAM" id="SignalP"/>
    </source>
</evidence>
<evidence type="ECO:0000313" key="3">
    <source>
        <dbReference type="Proteomes" id="UP000198281"/>
    </source>
</evidence>
<proteinExistence type="predicted"/>
<keyword evidence="3" id="KW-1185">Reference proteome</keyword>
<feature type="chain" id="PRO_5012918471" description="Protein activator of alkane oxidation PraB" evidence="1">
    <location>
        <begin position="24"/>
        <end position="165"/>
    </location>
</feature>
<accession>A0A239HY76</accession>
<name>A0A239HY76_9SPHN</name>
<sequence>MKKFIFSAMSAIALMGVSANANAATYSPTGTWTISGSVTASLGSLGTYPCPISINATTTSSSMKINSITMGGFCSVATLHNAPYTASYSGTATSGTLNIPNVRATGPLGIDCSGPLNGAWLETGTTSTVTFTGATLTGAAGSPGNCTFSGTLTATATGGTPNINP</sequence>
<reference evidence="3" key="1">
    <citation type="submission" date="2017-06" db="EMBL/GenBank/DDBJ databases">
        <authorList>
            <person name="Varghese N."/>
            <person name="Submissions S."/>
        </authorList>
    </citation>
    <scope>NUCLEOTIDE SEQUENCE [LARGE SCALE GENOMIC DNA]</scope>
    <source>
        <strain evidence="3">LNB2</strain>
    </source>
</reference>
<evidence type="ECO:0008006" key="4">
    <source>
        <dbReference type="Google" id="ProtNLM"/>
    </source>
</evidence>